<evidence type="ECO:0000259" key="2">
    <source>
        <dbReference type="SMART" id="SM00121"/>
    </source>
</evidence>
<keyword evidence="4" id="KW-1185">Reference proteome</keyword>
<dbReference type="Proteomes" id="UP001162164">
    <property type="component" value="Unassembled WGS sequence"/>
</dbReference>
<keyword evidence="1" id="KW-1015">Disulfide bond</keyword>
<accession>A0ABQ9IUU2</accession>
<protein>
    <recommendedName>
        <fullName evidence="2">IGFBP N-terminal domain-containing protein</fullName>
    </recommendedName>
</protein>
<name>A0ABQ9IUU2_9CUCU</name>
<dbReference type="InterPro" id="IPR009030">
    <property type="entry name" value="Growth_fac_rcpt_cys_sf"/>
</dbReference>
<sequence length="95" mass="10876">MHRTQHDVPNSSNRYPFVGTHNDMLHLVQEERCPYPCTCPTREECGHCEECSRQLGEPCSEERPCDLQKGLICRYRHGDSEGVCRGTLSILQTNV</sequence>
<evidence type="ECO:0000313" key="4">
    <source>
        <dbReference type="Proteomes" id="UP001162164"/>
    </source>
</evidence>
<proteinExistence type="predicted"/>
<reference evidence="3" key="1">
    <citation type="journal article" date="2023" name="Insect Mol. Biol.">
        <title>Genome sequencing provides insights into the evolution of gene families encoding plant cell wall-degrading enzymes in longhorned beetles.</title>
        <authorList>
            <person name="Shin N.R."/>
            <person name="Okamura Y."/>
            <person name="Kirsch R."/>
            <person name="Pauchet Y."/>
        </authorList>
    </citation>
    <scope>NUCLEOTIDE SEQUENCE</scope>
    <source>
        <strain evidence="3">MMC_N1</strain>
    </source>
</reference>
<comment type="caution">
    <text evidence="3">The sequence shown here is derived from an EMBL/GenBank/DDBJ whole genome shotgun (WGS) entry which is preliminary data.</text>
</comment>
<organism evidence="3 4">
    <name type="scientific">Molorchus minor</name>
    <dbReference type="NCBI Taxonomy" id="1323400"/>
    <lineage>
        <taxon>Eukaryota</taxon>
        <taxon>Metazoa</taxon>
        <taxon>Ecdysozoa</taxon>
        <taxon>Arthropoda</taxon>
        <taxon>Hexapoda</taxon>
        <taxon>Insecta</taxon>
        <taxon>Pterygota</taxon>
        <taxon>Neoptera</taxon>
        <taxon>Endopterygota</taxon>
        <taxon>Coleoptera</taxon>
        <taxon>Polyphaga</taxon>
        <taxon>Cucujiformia</taxon>
        <taxon>Chrysomeloidea</taxon>
        <taxon>Cerambycidae</taxon>
        <taxon>Lamiinae</taxon>
        <taxon>Monochamini</taxon>
        <taxon>Molorchus</taxon>
    </lineage>
</organism>
<evidence type="ECO:0000256" key="1">
    <source>
        <dbReference type="ARBA" id="ARBA00023157"/>
    </source>
</evidence>
<gene>
    <name evidence="3" type="ORF">NQ317_011970</name>
</gene>
<dbReference type="EMBL" id="JAPWTJ010002506">
    <property type="protein sequence ID" value="KAJ8965871.1"/>
    <property type="molecule type" value="Genomic_DNA"/>
</dbReference>
<feature type="domain" description="IGFBP N-terminal" evidence="2">
    <location>
        <begin position="31"/>
        <end position="86"/>
    </location>
</feature>
<dbReference type="SMART" id="SM00121">
    <property type="entry name" value="IB"/>
    <property type="match status" value="1"/>
</dbReference>
<evidence type="ECO:0000313" key="3">
    <source>
        <dbReference type="EMBL" id="KAJ8965871.1"/>
    </source>
</evidence>
<dbReference type="SUPFAM" id="SSF57184">
    <property type="entry name" value="Growth factor receptor domain"/>
    <property type="match status" value="1"/>
</dbReference>
<dbReference type="InterPro" id="IPR000867">
    <property type="entry name" value="IGFBP-like"/>
</dbReference>